<dbReference type="RefSeq" id="WP_260409369.1">
    <property type="nucleotide sequence ID" value="NZ_JACHCC010000006.1"/>
</dbReference>
<dbReference type="Gene3D" id="3.20.20.10">
    <property type="entry name" value="Alanine racemase"/>
    <property type="match status" value="1"/>
</dbReference>
<dbReference type="AlphaFoldDB" id="A0A7X0J5Y8"/>
<dbReference type="InterPro" id="IPR042208">
    <property type="entry name" value="D-ser_dehydrat-like_sf"/>
</dbReference>
<dbReference type="GO" id="GO:0008721">
    <property type="term" value="F:D-serine ammonia-lyase activity"/>
    <property type="evidence" value="ECO:0007669"/>
    <property type="project" value="TreeGrafter"/>
</dbReference>
<evidence type="ECO:0000313" key="5">
    <source>
        <dbReference type="Proteomes" id="UP000521017"/>
    </source>
</evidence>
<dbReference type="Pfam" id="PF01168">
    <property type="entry name" value="Ala_racemase_N"/>
    <property type="match status" value="1"/>
</dbReference>
<evidence type="ECO:0000256" key="1">
    <source>
        <dbReference type="ARBA" id="ARBA00005323"/>
    </source>
</evidence>
<dbReference type="Pfam" id="PF14031">
    <property type="entry name" value="D-ser_dehydrat"/>
    <property type="match status" value="1"/>
</dbReference>
<dbReference type="InterPro" id="IPR026956">
    <property type="entry name" value="D-ser_dehydrat-like_dom"/>
</dbReference>
<dbReference type="SMART" id="SM01119">
    <property type="entry name" value="D-ser_dehydrat"/>
    <property type="match status" value="1"/>
</dbReference>
<evidence type="ECO:0000259" key="3">
    <source>
        <dbReference type="SMART" id="SM01119"/>
    </source>
</evidence>
<sequence>MNSMVHKEWYLINEVEQLDSPALVFYKERITENIAILTKSISSLSRLRPHVKTHKNAEITRLLLEAGITKFKCATIAEAEMLGICGVPDVLLAYQPVGPKIDRFIQLIRSYPETFFSCVIDNTFSLQAIALAALSAGVKVGLFLDLNGGMNRTGILAGEDALKLYLQADLEKGVEMRGLHVYDGHIHDADLSIRKEKAAAVLVPVRELSRQIVENGLPQPVIIAGGTPTFPVYAEMEDLECSPGTFIFWDKGYQDAFAEQQYLPAALVLTRVISLTDATKITVDLGHKSVAAENVLQKRVYFLNAPFAKMISQSEEHLVLELEAGHGFRIGDVLYGLPVHICPTVALYGSASIVDQHQVTAQWKIISRERKITI</sequence>
<accession>A0A7X0J5Y8</accession>
<dbReference type="PANTHER" id="PTHR28004">
    <property type="entry name" value="ZGC:162816-RELATED"/>
    <property type="match status" value="1"/>
</dbReference>
<organism evidence="4 5">
    <name type="scientific">Pedobacter cryoconitis</name>
    <dbReference type="NCBI Taxonomy" id="188932"/>
    <lineage>
        <taxon>Bacteria</taxon>
        <taxon>Pseudomonadati</taxon>
        <taxon>Bacteroidota</taxon>
        <taxon>Sphingobacteriia</taxon>
        <taxon>Sphingobacteriales</taxon>
        <taxon>Sphingobacteriaceae</taxon>
        <taxon>Pedobacter</taxon>
    </lineage>
</organism>
<evidence type="ECO:0000313" key="4">
    <source>
        <dbReference type="EMBL" id="MBB6500457.1"/>
    </source>
</evidence>
<keyword evidence="2" id="KW-0456">Lyase</keyword>
<dbReference type="Gene3D" id="2.40.37.20">
    <property type="entry name" value="D-serine dehydratase-like domain"/>
    <property type="match status" value="1"/>
</dbReference>
<dbReference type="SUPFAM" id="SSF51419">
    <property type="entry name" value="PLP-binding barrel"/>
    <property type="match status" value="1"/>
</dbReference>
<dbReference type="InterPro" id="IPR029066">
    <property type="entry name" value="PLP-binding_barrel"/>
</dbReference>
<name>A0A7X0J5Y8_9SPHI</name>
<feature type="domain" description="D-serine dehydratase-like" evidence="3">
    <location>
        <begin position="265"/>
        <end position="355"/>
    </location>
</feature>
<dbReference type="Proteomes" id="UP000521017">
    <property type="component" value="Unassembled WGS sequence"/>
</dbReference>
<comment type="caution">
    <text evidence="4">The sequence shown here is derived from an EMBL/GenBank/DDBJ whole genome shotgun (WGS) entry which is preliminary data.</text>
</comment>
<dbReference type="EMBL" id="JACHCC010000006">
    <property type="protein sequence ID" value="MBB6500457.1"/>
    <property type="molecule type" value="Genomic_DNA"/>
</dbReference>
<dbReference type="CDD" id="cd06821">
    <property type="entry name" value="PLPDE_III_D-TA"/>
    <property type="match status" value="1"/>
</dbReference>
<gene>
    <name evidence="4" type="ORF">HDF25_002605</name>
</gene>
<protein>
    <submittedName>
        <fullName evidence="4">D-serine deaminase-like pyridoxal phosphate-dependent protein</fullName>
    </submittedName>
</protein>
<dbReference type="InterPro" id="IPR001608">
    <property type="entry name" value="Ala_racemase_N"/>
</dbReference>
<reference evidence="4 5" key="1">
    <citation type="submission" date="2020-08" db="EMBL/GenBank/DDBJ databases">
        <title>Genomic Encyclopedia of Type Strains, Phase IV (KMG-V): Genome sequencing to study the core and pangenomes of soil and plant-associated prokaryotes.</title>
        <authorList>
            <person name="Whitman W."/>
        </authorList>
    </citation>
    <scope>NUCLEOTIDE SEQUENCE [LARGE SCALE GENOMIC DNA]</scope>
    <source>
        <strain evidence="4 5">M2T3</strain>
    </source>
</reference>
<dbReference type="GO" id="GO:0036088">
    <property type="term" value="P:D-serine catabolic process"/>
    <property type="evidence" value="ECO:0007669"/>
    <property type="project" value="TreeGrafter"/>
</dbReference>
<evidence type="ECO:0000256" key="2">
    <source>
        <dbReference type="ARBA" id="ARBA00023239"/>
    </source>
</evidence>
<proteinExistence type="inferred from homology"/>
<comment type="similarity">
    <text evidence="1">Belongs to the DSD1 family.</text>
</comment>
<dbReference type="PANTHER" id="PTHR28004:SF2">
    <property type="entry name" value="D-SERINE DEHYDRATASE"/>
    <property type="match status" value="1"/>
</dbReference>
<dbReference type="InterPro" id="IPR051466">
    <property type="entry name" value="D-amino_acid_metab_enzyme"/>
</dbReference>